<evidence type="ECO:0000259" key="5">
    <source>
        <dbReference type="PROSITE" id="PS51898"/>
    </source>
</evidence>
<keyword evidence="1" id="KW-0229">DNA integration</keyword>
<dbReference type="GO" id="GO:0003677">
    <property type="term" value="F:DNA binding"/>
    <property type="evidence" value="ECO:0007669"/>
    <property type="project" value="UniProtKB-UniRule"/>
</dbReference>
<dbReference type="Gene3D" id="1.10.150.130">
    <property type="match status" value="1"/>
</dbReference>
<dbReference type="GO" id="GO:0006310">
    <property type="term" value="P:DNA recombination"/>
    <property type="evidence" value="ECO:0007669"/>
    <property type="project" value="UniProtKB-KW"/>
</dbReference>
<evidence type="ECO:0000256" key="2">
    <source>
        <dbReference type="ARBA" id="ARBA00023125"/>
    </source>
</evidence>
<dbReference type="RefSeq" id="WP_049593981.1">
    <property type="nucleotide sequence ID" value="NZ_CAXLPK010000002.1"/>
</dbReference>
<dbReference type="AlphaFoldDB" id="A0A2J5Q4Z3"/>
<dbReference type="InterPro" id="IPR013762">
    <property type="entry name" value="Integrase-like_cat_sf"/>
</dbReference>
<name>A0A2J5Q4Z3_9ENTR</name>
<dbReference type="CDD" id="cd00796">
    <property type="entry name" value="INT_Rci_Hp1_C"/>
    <property type="match status" value="1"/>
</dbReference>
<evidence type="ECO:0000256" key="4">
    <source>
        <dbReference type="PROSITE-ProRule" id="PRU01248"/>
    </source>
</evidence>
<organism evidence="7 8">
    <name type="scientific">Klebsiella michiganensis</name>
    <dbReference type="NCBI Taxonomy" id="1134687"/>
    <lineage>
        <taxon>Bacteria</taxon>
        <taxon>Pseudomonadati</taxon>
        <taxon>Pseudomonadota</taxon>
        <taxon>Gammaproteobacteria</taxon>
        <taxon>Enterobacterales</taxon>
        <taxon>Enterobacteriaceae</taxon>
        <taxon>Klebsiella/Raoultella group</taxon>
        <taxon>Klebsiella</taxon>
    </lineage>
</organism>
<accession>A0A2J5Q4Z3</accession>
<proteinExistence type="predicted"/>
<dbReference type="PROSITE" id="PS51900">
    <property type="entry name" value="CB"/>
    <property type="match status" value="1"/>
</dbReference>
<feature type="domain" description="Core-binding (CB)" evidence="6">
    <location>
        <begin position="7"/>
        <end position="94"/>
    </location>
</feature>
<evidence type="ECO:0000313" key="7">
    <source>
        <dbReference type="EMBL" id="PLO73254.1"/>
    </source>
</evidence>
<dbReference type="PANTHER" id="PTHR30349">
    <property type="entry name" value="PHAGE INTEGRASE-RELATED"/>
    <property type="match status" value="1"/>
</dbReference>
<dbReference type="GO" id="GO:0015074">
    <property type="term" value="P:DNA integration"/>
    <property type="evidence" value="ECO:0007669"/>
    <property type="project" value="UniProtKB-KW"/>
</dbReference>
<dbReference type="InterPro" id="IPR010998">
    <property type="entry name" value="Integrase_recombinase_N"/>
</dbReference>
<keyword evidence="3" id="KW-0233">DNA recombination</keyword>
<dbReference type="Gene3D" id="1.10.443.10">
    <property type="entry name" value="Intergrase catalytic core"/>
    <property type="match status" value="1"/>
</dbReference>
<dbReference type="InterPro" id="IPR044068">
    <property type="entry name" value="CB"/>
</dbReference>
<dbReference type="InterPro" id="IPR011010">
    <property type="entry name" value="DNA_brk_join_enz"/>
</dbReference>
<dbReference type="PROSITE" id="PS51898">
    <property type="entry name" value="TYR_RECOMBINASE"/>
    <property type="match status" value="1"/>
</dbReference>
<evidence type="ECO:0000313" key="8">
    <source>
        <dbReference type="Proteomes" id="UP000234667"/>
    </source>
</evidence>
<reference evidence="7 8" key="2">
    <citation type="submission" date="2018-01" db="EMBL/GenBank/DDBJ databases">
        <title>Genomic study of Klebsiella pneumoniae.</title>
        <authorList>
            <person name="Yang Y."/>
            <person name="Bicalho R."/>
        </authorList>
    </citation>
    <scope>NUCLEOTIDE SEQUENCE [LARGE SCALE GENOMIC DNA]</scope>
    <source>
        <strain evidence="7 8">A10</strain>
    </source>
</reference>
<comment type="caution">
    <text evidence="7">The sequence shown here is derived from an EMBL/GenBank/DDBJ whole genome shotgun (WGS) entry which is preliminary data.</text>
</comment>
<evidence type="ECO:0000259" key="6">
    <source>
        <dbReference type="PROSITE" id="PS51900"/>
    </source>
</evidence>
<sequence>MRSLRPCTLKKALDRYCRTVSRYKRGARQEHWRITVLRRAPVADKLLHEITSVDIAAYRDMRLATINPKTGKPLSGNTVRLEMALLSDLFDIARHEWAACRENPVSVVRKPKIPPGRDRRLLPLEERKLLRGAARMASGKEVTTMIILAVETAMRQGELLALRWENINLRLGVAHLPQTKNGHPRDVPLSRRARKALQDFEVRSSGHVFRYTTNGFKSAWRRLLHATGISGLHFHDLRHEAISRLFELGTLDVMEVAAISGHRSLAMLKRYTHLKAHRLVAKLEGGRNRRMASVFVPYPVSVMATETCVTLQAPDFRELRVQAASMEEAATRLRQLLLHQLATRLRDGKRIPPPCQVPPDSGTWLMVDPPAA</sequence>
<reference evidence="7 8" key="1">
    <citation type="submission" date="2017-11" db="EMBL/GenBank/DDBJ databases">
        <authorList>
            <person name="Han C.G."/>
        </authorList>
    </citation>
    <scope>NUCLEOTIDE SEQUENCE [LARGE SCALE GENOMIC DNA]</scope>
    <source>
        <strain evidence="7 8">A10</strain>
    </source>
</reference>
<protein>
    <submittedName>
        <fullName evidence="7">Site-specific integrase</fullName>
    </submittedName>
</protein>
<dbReference type="InterPro" id="IPR002104">
    <property type="entry name" value="Integrase_catalytic"/>
</dbReference>
<evidence type="ECO:0000256" key="1">
    <source>
        <dbReference type="ARBA" id="ARBA00022908"/>
    </source>
</evidence>
<keyword evidence="2 4" id="KW-0238">DNA-binding</keyword>
<dbReference type="PANTHER" id="PTHR30349:SF94">
    <property type="entry name" value="INTEGRASE_RECOMBINASE HI_1414-RELATED"/>
    <property type="match status" value="1"/>
</dbReference>
<dbReference type="InterPro" id="IPR050090">
    <property type="entry name" value="Tyrosine_recombinase_XerCD"/>
</dbReference>
<dbReference type="Proteomes" id="UP000234667">
    <property type="component" value="Unassembled WGS sequence"/>
</dbReference>
<evidence type="ECO:0000256" key="3">
    <source>
        <dbReference type="ARBA" id="ARBA00023172"/>
    </source>
</evidence>
<gene>
    <name evidence="7" type="ORF">CWN49_06100</name>
</gene>
<dbReference type="EMBL" id="PIDR01000113">
    <property type="protein sequence ID" value="PLO73254.1"/>
    <property type="molecule type" value="Genomic_DNA"/>
</dbReference>
<dbReference type="Pfam" id="PF00589">
    <property type="entry name" value="Phage_integrase"/>
    <property type="match status" value="1"/>
</dbReference>
<feature type="domain" description="Tyr recombinase" evidence="5">
    <location>
        <begin position="117"/>
        <end position="284"/>
    </location>
</feature>
<dbReference type="SUPFAM" id="SSF56349">
    <property type="entry name" value="DNA breaking-rejoining enzymes"/>
    <property type="match status" value="1"/>
</dbReference>